<dbReference type="InterPro" id="IPR015915">
    <property type="entry name" value="Kelch-typ_b-propeller"/>
</dbReference>
<gene>
    <name evidence="1" type="ORF">DERYTH_LOCUS23978</name>
</gene>
<feature type="non-terminal residue" evidence="1">
    <location>
        <position position="207"/>
    </location>
</feature>
<dbReference type="Gene3D" id="2.120.10.80">
    <property type="entry name" value="Kelch-type beta propeller"/>
    <property type="match status" value="1"/>
</dbReference>
<sequence>MADLDTGSNTTILYNDLHIFDTVLQLLTIVDVPDPPLPRSYSTATLLPDGRIVYIGGFTQSASGNNISLHDMRNISVFNTVNYVWSLQTADLANLTTVSGRVDDQSIQDTTYPDYLKLNVTRNPFQFSLLNTHGDKPPQLSFHIATLYNNYMVVAFGKIGSINNNLTVGNASPGIYILDLPSSTWMNIFIPVSYKSAQSAPSAKNYN</sequence>
<dbReference type="AlphaFoldDB" id="A0A9N9JYS6"/>
<evidence type="ECO:0000313" key="2">
    <source>
        <dbReference type="Proteomes" id="UP000789405"/>
    </source>
</evidence>
<protein>
    <submittedName>
        <fullName evidence="1">4002_t:CDS:1</fullName>
    </submittedName>
</protein>
<organism evidence="1 2">
    <name type="scientific">Dentiscutata erythropus</name>
    <dbReference type="NCBI Taxonomy" id="1348616"/>
    <lineage>
        <taxon>Eukaryota</taxon>
        <taxon>Fungi</taxon>
        <taxon>Fungi incertae sedis</taxon>
        <taxon>Mucoromycota</taxon>
        <taxon>Glomeromycotina</taxon>
        <taxon>Glomeromycetes</taxon>
        <taxon>Diversisporales</taxon>
        <taxon>Gigasporaceae</taxon>
        <taxon>Dentiscutata</taxon>
    </lineage>
</organism>
<evidence type="ECO:0000313" key="1">
    <source>
        <dbReference type="EMBL" id="CAG8803856.1"/>
    </source>
</evidence>
<dbReference type="OrthoDB" id="432528at2759"/>
<proteinExistence type="predicted"/>
<dbReference type="EMBL" id="CAJVPY010038355">
    <property type="protein sequence ID" value="CAG8803856.1"/>
    <property type="molecule type" value="Genomic_DNA"/>
</dbReference>
<keyword evidence="2" id="KW-1185">Reference proteome</keyword>
<comment type="caution">
    <text evidence="1">The sequence shown here is derived from an EMBL/GenBank/DDBJ whole genome shotgun (WGS) entry which is preliminary data.</text>
</comment>
<reference evidence="1" key="1">
    <citation type="submission" date="2021-06" db="EMBL/GenBank/DDBJ databases">
        <authorList>
            <person name="Kallberg Y."/>
            <person name="Tangrot J."/>
            <person name="Rosling A."/>
        </authorList>
    </citation>
    <scope>NUCLEOTIDE SEQUENCE</scope>
    <source>
        <strain evidence="1">MA453B</strain>
    </source>
</reference>
<name>A0A9N9JYS6_9GLOM</name>
<dbReference type="SUPFAM" id="SSF117281">
    <property type="entry name" value="Kelch motif"/>
    <property type="match status" value="1"/>
</dbReference>
<accession>A0A9N9JYS6</accession>
<dbReference type="Proteomes" id="UP000789405">
    <property type="component" value="Unassembled WGS sequence"/>
</dbReference>